<gene>
    <name evidence="1" type="ORF">BV22DRAFT_1192743</name>
</gene>
<dbReference type="Proteomes" id="UP000790709">
    <property type="component" value="Unassembled WGS sequence"/>
</dbReference>
<evidence type="ECO:0000313" key="2">
    <source>
        <dbReference type="Proteomes" id="UP000790709"/>
    </source>
</evidence>
<protein>
    <submittedName>
        <fullName evidence="1">Uncharacterized protein</fullName>
    </submittedName>
</protein>
<organism evidence="1 2">
    <name type="scientific">Leucogyrophana mollusca</name>
    <dbReference type="NCBI Taxonomy" id="85980"/>
    <lineage>
        <taxon>Eukaryota</taxon>
        <taxon>Fungi</taxon>
        <taxon>Dikarya</taxon>
        <taxon>Basidiomycota</taxon>
        <taxon>Agaricomycotina</taxon>
        <taxon>Agaricomycetes</taxon>
        <taxon>Agaricomycetidae</taxon>
        <taxon>Boletales</taxon>
        <taxon>Boletales incertae sedis</taxon>
        <taxon>Leucogyrophana</taxon>
    </lineage>
</organism>
<name>A0ACB8BS41_9AGAM</name>
<sequence>MAGTSVAKAEVDDKTLQLSSDAEDGQDFPAVLRVIFYPIRLVFKALLGGLGLFRPIAPQLIPLFVCLALIPVIVFFSLFSGWYVWKTVAVGWYSPIDLQYGDGVPPYAEVALPSLSPNQPYDISLHLTIPASEANFALGNFMAGLTLSTPANRTLTSIRRPAIALPPPNRRLSLFSSPPRLVDLDVPLLVSYAAGVSRVIARVELGRRDGWRGLGNGEGRELSVLSASLRGAVKRHGIRGLVTRFPLTFALASSATFLVISLLVLAACILPAIQWRFPNEDDDDQIIPAPLGERGIKDETPFRSRRKRRRTTSGSRSRPRSTHPKAEETPIDIPPAQPDPPLRRRRSRTTDVFYDSEP</sequence>
<accession>A0ACB8BS41</accession>
<proteinExistence type="predicted"/>
<comment type="caution">
    <text evidence="1">The sequence shown here is derived from an EMBL/GenBank/DDBJ whole genome shotgun (WGS) entry which is preliminary data.</text>
</comment>
<evidence type="ECO:0000313" key="1">
    <source>
        <dbReference type="EMBL" id="KAH7928494.1"/>
    </source>
</evidence>
<keyword evidence="2" id="KW-1185">Reference proteome</keyword>
<reference evidence="1" key="1">
    <citation type="journal article" date="2021" name="New Phytol.">
        <title>Evolutionary innovations through gain and loss of genes in the ectomycorrhizal Boletales.</title>
        <authorList>
            <person name="Wu G."/>
            <person name="Miyauchi S."/>
            <person name="Morin E."/>
            <person name="Kuo A."/>
            <person name="Drula E."/>
            <person name="Varga T."/>
            <person name="Kohler A."/>
            <person name="Feng B."/>
            <person name="Cao Y."/>
            <person name="Lipzen A."/>
            <person name="Daum C."/>
            <person name="Hundley H."/>
            <person name="Pangilinan J."/>
            <person name="Johnson J."/>
            <person name="Barry K."/>
            <person name="LaButti K."/>
            <person name="Ng V."/>
            <person name="Ahrendt S."/>
            <person name="Min B."/>
            <person name="Choi I.G."/>
            <person name="Park H."/>
            <person name="Plett J.M."/>
            <person name="Magnuson J."/>
            <person name="Spatafora J.W."/>
            <person name="Nagy L.G."/>
            <person name="Henrissat B."/>
            <person name="Grigoriev I.V."/>
            <person name="Yang Z.L."/>
            <person name="Xu J."/>
            <person name="Martin F.M."/>
        </authorList>
    </citation>
    <scope>NUCLEOTIDE SEQUENCE</scope>
    <source>
        <strain evidence="1">KUC20120723A-06</strain>
    </source>
</reference>
<dbReference type="EMBL" id="MU266352">
    <property type="protein sequence ID" value="KAH7928494.1"/>
    <property type="molecule type" value="Genomic_DNA"/>
</dbReference>